<dbReference type="InterPro" id="IPR044730">
    <property type="entry name" value="RNase_H-like_dom_plant"/>
</dbReference>
<dbReference type="Gene3D" id="3.30.420.10">
    <property type="entry name" value="Ribonuclease H-like superfamily/Ribonuclease H"/>
    <property type="match status" value="1"/>
</dbReference>
<keyword evidence="2" id="KW-1185">Reference proteome</keyword>
<evidence type="ECO:0000313" key="3">
    <source>
        <dbReference type="RefSeq" id="XP_071917157.1"/>
    </source>
</evidence>
<dbReference type="Pfam" id="PF13456">
    <property type="entry name" value="RVT_3"/>
    <property type="match status" value="1"/>
</dbReference>
<evidence type="ECO:0000259" key="1">
    <source>
        <dbReference type="PROSITE" id="PS50878"/>
    </source>
</evidence>
<dbReference type="PANTHER" id="PTHR33116">
    <property type="entry name" value="REVERSE TRANSCRIPTASE ZINC-BINDING DOMAIN-CONTAINING PROTEIN-RELATED-RELATED"/>
    <property type="match status" value="1"/>
</dbReference>
<dbReference type="InterPro" id="IPR000477">
    <property type="entry name" value="RT_dom"/>
</dbReference>
<dbReference type="SUPFAM" id="SSF53098">
    <property type="entry name" value="Ribonuclease H-like"/>
    <property type="match status" value="1"/>
</dbReference>
<dbReference type="InterPro" id="IPR043502">
    <property type="entry name" value="DNA/RNA_pol_sf"/>
</dbReference>
<name>A0ABM4VCA4_COFAR</name>
<dbReference type="PROSITE" id="PS50878">
    <property type="entry name" value="RT_POL"/>
    <property type="match status" value="1"/>
</dbReference>
<dbReference type="CDD" id="cd06222">
    <property type="entry name" value="RNase_H_like"/>
    <property type="match status" value="1"/>
</dbReference>
<gene>
    <name evidence="3" type="primary">LOC140012760</name>
</gene>
<sequence length="1166" mass="133017">MGDFNSTNFNCSLGDVEFDGPPYTWTNGRVWQRLDRALMNQQWSSVFSITKVSHMPRGRSDHAPLLIKCGNHSSFPTSFLFLNIWRKYKGFIDIVKEAWEISVRGVGMESFYQKVLNVKHWLREWNMKHFGRIESKIKKALELLQVRQTDFDDKRDEQSKIKLNEARALHDQQLRLESEFWRQKAAVKWLKEGDTNTAYFHALVGQRRSANFISRIKDENGVWLKKLEHIQVSAENFFSQLFQADRSIGPFQSLPSELPQITSENNDNLQALPSMEELRTTVFSLDSDSTARPDGFGAGFYHNCWDIINIDLLEAVHDFFKGAQLSRGFTSTYIVLIPKVIGVSQWKEFWPISLCNVTSKIISKILANKLNNILPSIISHWQTGFVPERSIADNLLLAQELISEIDRKLVRPNLILKLDMEKAYDRVEWPFLLSMLCAFGFYEWVVDLFYRILSNNWFSVLINGQASGFFRSSRGVRQGDPLSPALFLIAAEYLGRGPQNFISEDVSRQYSASGGIVPFLAFADDLMIFTRASEDCLRDLLGLLHRYQSCSGQRINVVKSSFICSSRVSDSLLNKISDKTGYRRQYLPFIYLGVPIDKARLKCIHFDGLLLKIRGRISHWSSKLLSMGGKIILLRHVLGSMPLYLCQVMDPPKAIMISIGQLFNVFLWDGESWKVHWTSWEKLCFPKEEGGIGFHSLEALVQAFSCKLWWNFRLQVSPWAKFMLCKYAQQSHPSKVELGHSSAIWRRLVRIREDSPHFLVAEFFTWDKWNEAKLRLWLPEPIVLQVLQVHFDPSKKDSMVWSLSTDGLFSVSTAWEIRLLHNFLPLEENLQQKGFKLVSRCVCCQVSTESGLHLFLDGPIANAVWDQFFNIFGLKKLKFSCVSALLLHWFLSLPKLNRNHIQVTLPIIVLWFIWKGRNAAKFQGVNQSAAQVIWEVEGFVKQLGIAKIFKNDSFQGDTDVIWSTLAPSSTISHRHVAVSWDKPPPGSLKLNTDASVMQQVAAGGGLVRNHQGEVIFALYKEFGDVDVLAAKSLSLLFGLTLCVQRGMDGFAVEVDSAVLVRLIQSNSLAKWPLCNTLRHIRKIIAQVSVQISHVFREANGVADKLASLNLGSQRVFNLPQELPSTVKAIVALDSMSFPNFRTQVVRESFMGKHGVHGGHENIYTNC</sequence>
<dbReference type="SUPFAM" id="SSF56219">
    <property type="entry name" value="DNase I-like"/>
    <property type="match status" value="1"/>
</dbReference>
<evidence type="ECO:0000313" key="2">
    <source>
        <dbReference type="Proteomes" id="UP001652660"/>
    </source>
</evidence>
<dbReference type="InterPro" id="IPR012337">
    <property type="entry name" value="RNaseH-like_sf"/>
</dbReference>
<dbReference type="InterPro" id="IPR026960">
    <property type="entry name" value="RVT-Znf"/>
</dbReference>
<feature type="domain" description="Reverse transcriptase" evidence="1">
    <location>
        <begin position="318"/>
        <end position="596"/>
    </location>
</feature>
<reference evidence="3" key="1">
    <citation type="submission" date="2025-08" db="UniProtKB">
        <authorList>
            <consortium name="RefSeq"/>
        </authorList>
    </citation>
    <scope>IDENTIFICATION</scope>
    <source>
        <tissue evidence="3">Leaves</tissue>
    </source>
</reference>
<dbReference type="CDD" id="cd01650">
    <property type="entry name" value="RT_nLTR_like"/>
    <property type="match status" value="1"/>
</dbReference>
<dbReference type="InterPro" id="IPR002156">
    <property type="entry name" value="RNaseH_domain"/>
</dbReference>
<dbReference type="Gene3D" id="3.60.10.10">
    <property type="entry name" value="Endonuclease/exonuclease/phosphatase"/>
    <property type="match status" value="1"/>
</dbReference>
<dbReference type="GeneID" id="140012760"/>
<dbReference type="PANTHER" id="PTHR33116:SF67">
    <property type="entry name" value="REVERSE TRANSCRIPTASE"/>
    <property type="match status" value="1"/>
</dbReference>
<dbReference type="SUPFAM" id="SSF56672">
    <property type="entry name" value="DNA/RNA polymerases"/>
    <property type="match status" value="1"/>
</dbReference>
<dbReference type="Proteomes" id="UP001652660">
    <property type="component" value="Chromosome 8e"/>
</dbReference>
<organism evidence="2 3">
    <name type="scientific">Coffea arabica</name>
    <name type="common">Arabian coffee</name>
    <dbReference type="NCBI Taxonomy" id="13443"/>
    <lineage>
        <taxon>Eukaryota</taxon>
        <taxon>Viridiplantae</taxon>
        <taxon>Streptophyta</taxon>
        <taxon>Embryophyta</taxon>
        <taxon>Tracheophyta</taxon>
        <taxon>Spermatophyta</taxon>
        <taxon>Magnoliopsida</taxon>
        <taxon>eudicotyledons</taxon>
        <taxon>Gunneridae</taxon>
        <taxon>Pentapetalae</taxon>
        <taxon>asterids</taxon>
        <taxon>lamiids</taxon>
        <taxon>Gentianales</taxon>
        <taxon>Rubiaceae</taxon>
        <taxon>Ixoroideae</taxon>
        <taxon>Gardenieae complex</taxon>
        <taxon>Bertiereae - Coffeeae clade</taxon>
        <taxon>Coffeeae</taxon>
        <taxon>Coffea</taxon>
    </lineage>
</organism>
<dbReference type="RefSeq" id="XP_071917157.1">
    <property type="nucleotide sequence ID" value="XM_072061056.1"/>
</dbReference>
<dbReference type="InterPro" id="IPR036691">
    <property type="entry name" value="Endo/exonu/phosph_ase_sf"/>
</dbReference>
<dbReference type="Pfam" id="PF00078">
    <property type="entry name" value="RVT_1"/>
    <property type="match status" value="1"/>
</dbReference>
<protein>
    <recommendedName>
        <fullName evidence="1">Reverse transcriptase domain-containing protein</fullName>
    </recommendedName>
</protein>
<dbReference type="InterPro" id="IPR036397">
    <property type="entry name" value="RNaseH_sf"/>
</dbReference>
<accession>A0ABM4VCA4</accession>
<proteinExistence type="predicted"/>
<dbReference type="Pfam" id="PF13966">
    <property type="entry name" value="zf-RVT"/>
    <property type="match status" value="1"/>
</dbReference>